<comment type="caution">
    <text evidence="16">The sequence shown here is derived from an EMBL/GenBank/DDBJ whole genome shotgun (WGS) entry which is preliminary data.</text>
</comment>
<comment type="subcellular location">
    <subcellularLocation>
        <location evidence="1 14">Cytoplasm</location>
    </subcellularLocation>
</comment>
<feature type="domain" description="Radical SAM core" evidence="15">
    <location>
        <begin position="132"/>
        <end position="365"/>
    </location>
</feature>
<gene>
    <name evidence="14" type="primary">rlmN</name>
    <name evidence="16" type="ORF">HSUHS5_0666</name>
</gene>
<dbReference type="Pfam" id="PF21016">
    <property type="entry name" value="RlmN_N"/>
    <property type="match status" value="1"/>
</dbReference>
<dbReference type="EMBL" id="ADHO01000114">
    <property type="protein sequence ID" value="EFX41935.1"/>
    <property type="molecule type" value="Genomic_DNA"/>
</dbReference>
<comment type="similarity">
    <text evidence="2 14">Belongs to the radical SAM superfamily. RlmN family.</text>
</comment>
<feature type="binding site" evidence="14">
    <location>
        <position position="153"/>
    </location>
    <ligand>
        <name>[4Fe-4S] cluster</name>
        <dbReference type="ChEBI" id="CHEBI:49883"/>
        <note>4Fe-4S-S-AdoMet</note>
    </ligand>
</feature>
<dbReference type="Pfam" id="PF04055">
    <property type="entry name" value="Radical_SAM"/>
    <property type="match status" value="1"/>
</dbReference>
<keyword evidence="13 14" id="KW-1015">Disulfide bond</keyword>
<keyword evidence="10 14" id="KW-0479">Metal-binding</keyword>
<evidence type="ECO:0000256" key="1">
    <source>
        <dbReference type="ARBA" id="ARBA00004496"/>
    </source>
</evidence>
<evidence type="ECO:0000256" key="2">
    <source>
        <dbReference type="ARBA" id="ARBA00007544"/>
    </source>
</evidence>
<evidence type="ECO:0000256" key="9">
    <source>
        <dbReference type="ARBA" id="ARBA00022694"/>
    </source>
</evidence>
<dbReference type="RefSeq" id="WP_006565181.1">
    <property type="nucleotide sequence ID" value="NZ_ADHO01000114.1"/>
</dbReference>
<comment type="catalytic activity">
    <reaction evidence="14">
        <text>adenosine(2503) in 23S rRNA + 2 reduced [2Fe-2S]-[ferredoxin] + 2 S-adenosyl-L-methionine = 2-methyladenosine(2503) in 23S rRNA + 5'-deoxyadenosine + L-methionine + 2 oxidized [2Fe-2S]-[ferredoxin] + S-adenosyl-L-homocysteine</text>
        <dbReference type="Rhea" id="RHEA:42916"/>
        <dbReference type="Rhea" id="RHEA-COMP:10000"/>
        <dbReference type="Rhea" id="RHEA-COMP:10001"/>
        <dbReference type="Rhea" id="RHEA-COMP:10152"/>
        <dbReference type="Rhea" id="RHEA-COMP:10282"/>
        <dbReference type="ChEBI" id="CHEBI:17319"/>
        <dbReference type="ChEBI" id="CHEBI:33737"/>
        <dbReference type="ChEBI" id="CHEBI:33738"/>
        <dbReference type="ChEBI" id="CHEBI:57844"/>
        <dbReference type="ChEBI" id="CHEBI:57856"/>
        <dbReference type="ChEBI" id="CHEBI:59789"/>
        <dbReference type="ChEBI" id="CHEBI:74411"/>
        <dbReference type="ChEBI" id="CHEBI:74497"/>
        <dbReference type="EC" id="2.1.1.192"/>
    </reaction>
</comment>
<dbReference type="SFLD" id="SFLDG01062">
    <property type="entry name" value="methyltransferase_(Class_A)"/>
    <property type="match status" value="1"/>
</dbReference>
<protein>
    <recommendedName>
        <fullName evidence="14">Probable dual-specificity RNA methyltransferase RlmN</fullName>
        <ecNumber evidence="14">2.1.1.192</ecNumber>
    </recommendedName>
    <alternativeName>
        <fullName evidence="14">23S rRNA (adenine(2503)-C(2))-methyltransferase</fullName>
    </alternativeName>
    <alternativeName>
        <fullName evidence="14">23S rRNA m2A2503 methyltransferase</fullName>
    </alternativeName>
    <alternativeName>
        <fullName evidence="14">Ribosomal RNA large subunit methyltransferase N</fullName>
    </alternativeName>
    <alternativeName>
        <fullName evidence="14">tRNA (adenine(37)-C(2))-methyltransferase</fullName>
    </alternativeName>
    <alternativeName>
        <fullName evidence="14">tRNA m2A37 methyltransferase</fullName>
    </alternativeName>
</protein>
<dbReference type="GO" id="GO:0070475">
    <property type="term" value="P:rRNA base methylation"/>
    <property type="evidence" value="ECO:0007669"/>
    <property type="project" value="UniProtKB-UniRule"/>
</dbReference>
<feature type="binding site" evidence="14">
    <location>
        <begin position="196"/>
        <end position="197"/>
    </location>
    <ligand>
        <name>S-adenosyl-L-methionine</name>
        <dbReference type="ChEBI" id="CHEBI:59789"/>
    </ligand>
</feature>
<dbReference type="InterPro" id="IPR040072">
    <property type="entry name" value="Methyltransferase_A"/>
</dbReference>
<dbReference type="InterPro" id="IPR013785">
    <property type="entry name" value="Aldolase_TIM"/>
</dbReference>
<dbReference type="NCBIfam" id="TIGR00048">
    <property type="entry name" value="rRNA_mod_RlmN"/>
    <property type="match status" value="1"/>
</dbReference>
<dbReference type="GO" id="GO:0070040">
    <property type="term" value="F:rRNA (adenine(2503)-C2-)-methyltransferase activity"/>
    <property type="evidence" value="ECO:0007669"/>
    <property type="project" value="UniProtKB-UniRule"/>
</dbReference>
<evidence type="ECO:0000256" key="8">
    <source>
        <dbReference type="ARBA" id="ARBA00022691"/>
    </source>
</evidence>
<comment type="function">
    <text evidence="14">Specifically methylates position 2 of adenine 2503 in 23S rRNA and position 2 of adenine 37 in tRNAs.</text>
</comment>
<feature type="binding site" evidence="14">
    <location>
        <position position="327"/>
    </location>
    <ligand>
        <name>S-adenosyl-L-methionine</name>
        <dbReference type="ChEBI" id="CHEBI:59789"/>
    </ligand>
</feature>
<proteinExistence type="inferred from homology"/>
<dbReference type="CDD" id="cd01335">
    <property type="entry name" value="Radical_SAM"/>
    <property type="match status" value="1"/>
</dbReference>
<evidence type="ECO:0000256" key="11">
    <source>
        <dbReference type="ARBA" id="ARBA00023004"/>
    </source>
</evidence>
<feature type="active site" description="Proton acceptor" evidence="14">
    <location>
        <position position="113"/>
    </location>
</feature>
<keyword evidence="6 14" id="KW-0489">Methyltransferase</keyword>
<dbReference type="FunFam" id="3.20.20.70:FF:000014">
    <property type="entry name" value="Probable dual-specificity RNA methyltransferase RlmN"/>
    <property type="match status" value="1"/>
</dbReference>
<dbReference type="PANTHER" id="PTHR30544">
    <property type="entry name" value="23S RRNA METHYLTRANSFERASE"/>
    <property type="match status" value="1"/>
</dbReference>
<keyword evidence="9 14" id="KW-0819">tRNA processing</keyword>
<keyword evidence="3 14" id="KW-0004">4Fe-4S</keyword>
<comment type="miscellaneous">
    <text evidence="14">Reaction proceeds by a ping-pong mechanism involving intermediate methylation of a conserved cysteine residue.</text>
</comment>
<dbReference type="PIRSF" id="PIRSF006004">
    <property type="entry name" value="CHP00048"/>
    <property type="match status" value="1"/>
</dbReference>
<feature type="binding site" evidence="14">
    <location>
        <position position="150"/>
    </location>
    <ligand>
        <name>[4Fe-4S] cluster</name>
        <dbReference type="ChEBI" id="CHEBI:49883"/>
        <note>4Fe-4S-S-AdoMet</note>
    </ligand>
</feature>
<dbReference type="PROSITE" id="PS51918">
    <property type="entry name" value="RADICAL_SAM"/>
    <property type="match status" value="1"/>
</dbReference>
<reference evidence="16 17" key="1">
    <citation type="journal article" date="2011" name="Vet. Res.">
        <title>Genome sequence of Helicobacter suis supports its role in gastric pathology.</title>
        <authorList>
            <person name="Vermoote M."/>
            <person name="Vandekerckhove T.T."/>
            <person name="Flahou B."/>
            <person name="Pasmans F."/>
            <person name="Smet A."/>
            <person name="De Groote D."/>
            <person name="Van Criekinge W."/>
            <person name="Ducatelle R."/>
            <person name="Haesebrouck F."/>
        </authorList>
    </citation>
    <scope>NUCLEOTIDE SEQUENCE [LARGE SCALE GENOMIC DNA]</scope>
    <source>
        <strain evidence="16 17">HS5</strain>
    </source>
</reference>
<evidence type="ECO:0000256" key="10">
    <source>
        <dbReference type="ARBA" id="ARBA00022723"/>
    </source>
</evidence>
<keyword evidence="8 14" id="KW-0949">S-adenosyl-L-methionine</keyword>
<dbReference type="HAMAP" id="MF_01849">
    <property type="entry name" value="RNA_methyltr_RlmN"/>
    <property type="match status" value="1"/>
</dbReference>
<dbReference type="AlphaFoldDB" id="E7G3X5"/>
<dbReference type="GO" id="GO:0002935">
    <property type="term" value="F:tRNA (adenine(37)-C2)-methyltransferase activity"/>
    <property type="evidence" value="ECO:0007669"/>
    <property type="project" value="UniProtKB-UniRule"/>
</dbReference>
<comment type="cofactor">
    <cofactor evidence="14">
        <name>[4Fe-4S] cluster</name>
        <dbReference type="ChEBI" id="CHEBI:49883"/>
    </cofactor>
    <text evidence="14">Binds 1 [4Fe-4S] cluster. The cluster is coordinated with 3 cysteines and an exchangeable S-adenosyl-L-methionine.</text>
</comment>
<keyword evidence="4 14" id="KW-0963">Cytoplasm</keyword>
<evidence type="ECO:0000313" key="17">
    <source>
        <dbReference type="Proteomes" id="UP000054093"/>
    </source>
</evidence>
<evidence type="ECO:0000256" key="5">
    <source>
        <dbReference type="ARBA" id="ARBA00022552"/>
    </source>
</evidence>
<dbReference type="EC" id="2.1.1.192" evidence="14"/>
<dbReference type="SFLD" id="SFLDF00275">
    <property type="entry name" value="adenosine_C2_methyltransferase"/>
    <property type="match status" value="1"/>
</dbReference>
<dbReference type="Gene3D" id="3.20.20.70">
    <property type="entry name" value="Aldolase class I"/>
    <property type="match status" value="1"/>
</dbReference>
<evidence type="ECO:0000259" key="15">
    <source>
        <dbReference type="PROSITE" id="PS51918"/>
    </source>
</evidence>
<evidence type="ECO:0000256" key="3">
    <source>
        <dbReference type="ARBA" id="ARBA00022485"/>
    </source>
</evidence>
<dbReference type="Gene3D" id="1.10.150.530">
    <property type="match status" value="1"/>
</dbReference>
<organism evidence="16 17">
    <name type="scientific">Helicobacter suis HS5</name>
    <dbReference type="NCBI Taxonomy" id="710394"/>
    <lineage>
        <taxon>Bacteria</taxon>
        <taxon>Pseudomonadati</taxon>
        <taxon>Campylobacterota</taxon>
        <taxon>Epsilonproteobacteria</taxon>
        <taxon>Campylobacterales</taxon>
        <taxon>Helicobacteraceae</taxon>
        <taxon>Helicobacter</taxon>
    </lineage>
</organism>
<dbReference type="InterPro" id="IPR004383">
    <property type="entry name" value="rRNA_lsu_MTrfase_RlmN/Cfr"/>
</dbReference>
<evidence type="ECO:0000256" key="12">
    <source>
        <dbReference type="ARBA" id="ARBA00023014"/>
    </source>
</evidence>
<feature type="binding site" evidence="14">
    <location>
        <position position="146"/>
    </location>
    <ligand>
        <name>[4Fe-4S] cluster</name>
        <dbReference type="ChEBI" id="CHEBI:49883"/>
        <note>4Fe-4S-S-AdoMet</note>
    </ligand>
</feature>
<dbReference type="InterPro" id="IPR058240">
    <property type="entry name" value="rSAM_sf"/>
</dbReference>
<evidence type="ECO:0000256" key="7">
    <source>
        <dbReference type="ARBA" id="ARBA00022679"/>
    </source>
</evidence>
<dbReference type="SFLD" id="SFLDS00029">
    <property type="entry name" value="Radical_SAM"/>
    <property type="match status" value="1"/>
</dbReference>
<keyword evidence="12 14" id="KW-0411">Iron-sulfur</keyword>
<dbReference type="GO" id="GO:0019843">
    <property type="term" value="F:rRNA binding"/>
    <property type="evidence" value="ECO:0007669"/>
    <property type="project" value="UniProtKB-UniRule"/>
</dbReference>
<evidence type="ECO:0000313" key="16">
    <source>
        <dbReference type="EMBL" id="EFX41935.1"/>
    </source>
</evidence>
<keyword evidence="11 14" id="KW-0408">Iron</keyword>
<feature type="active site" description="S-methylcysteine intermediate" evidence="14">
    <location>
        <position position="370"/>
    </location>
</feature>
<evidence type="ECO:0000256" key="14">
    <source>
        <dbReference type="HAMAP-Rule" id="MF_01849"/>
    </source>
</evidence>
<evidence type="ECO:0000256" key="13">
    <source>
        <dbReference type="ARBA" id="ARBA00023157"/>
    </source>
</evidence>
<feature type="binding site" evidence="14">
    <location>
        <begin position="251"/>
        <end position="253"/>
    </location>
    <ligand>
        <name>S-adenosyl-L-methionine</name>
        <dbReference type="ChEBI" id="CHEBI:59789"/>
    </ligand>
</feature>
<keyword evidence="7 14" id="KW-0808">Transferase</keyword>
<accession>E7G3X5</accession>
<dbReference type="PANTHER" id="PTHR30544:SF5">
    <property type="entry name" value="RADICAL SAM CORE DOMAIN-CONTAINING PROTEIN"/>
    <property type="match status" value="1"/>
</dbReference>
<comment type="catalytic activity">
    <reaction evidence="14">
        <text>adenosine(37) in tRNA + 2 reduced [2Fe-2S]-[ferredoxin] + 2 S-adenosyl-L-methionine = 2-methyladenosine(37) in tRNA + 5'-deoxyadenosine + L-methionine + 2 oxidized [2Fe-2S]-[ferredoxin] + S-adenosyl-L-homocysteine</text>
        <dbReference type="Rhea" id="RHEA:43332"/>
        <dbReference type="Rhea" id="RHEA-COMP:10000"/>
        <dbReference type="Rhea" id="RHEA-COMP:10001"/>
        <dbReference type="Rhea" id="RHEA-COMP:10162"/>
        <dbReference type="Rhea" id="RHEA-COMP:10485"/>
        <dbReference type="ChEBI" id="CHEBI:17319"/>
        <dbReference type="ChEBI" id="CHEBI:33737"/>
        <dbReference type="ChEBI" id="CHEBI:33738"/>
        <dbReference type="ChEBI" id="CHEBI:57844"/>
        <dbReference type="ChEBI" id="CHEBI:57856"/>
        <dbReference type="ChEBI" id="CHEBI:59789"/>
        <dbReference type="ChEBI" id="CHEBI:74411"/>
        <dbReference type="ChEBI" id="CHEBI:74497"/>
        <dbReference type="EC" id="2.1.1.192"/>
    </reaction>
</comment>
<dbReference type="InterPro" id="IPR027492">
    <property type="entry name" value="RNA_MTrfase_RlmN"/>
</dbReference>
<dbReference type="Proteomes" id="UP000054093">
    <property type="component" value="Unassembled WGS sequence"/>
</dbReference>
<dbReference type="InterPro" id="IPR048641">
    <property type="entry name" value="RlmN_N"/>
</dbReference>
<comment type="caution">
    <text evidence="14">Lacks conserved residue(s) required for the propagation of feature annotation.</text>
</comment>
<dbReference type="GO" id="GO:0005737">
    <property type="term" value="C:cytoplasm"/>
    <property type="evidence" value="ECO:0007669"/>
    <property type="project" value="UniProtKB-SubCell"/>
</dbReference>
<name>E7G3X5_9HELI</name>
<keyword evidence="5 14" id="KW-0698">rRNA processing</keyword>
<dbReference type="SUPFAM" id="SSF102114">
    <property type="entry name" value="Radical SAM enzymes"/>
    <property type="match status" value="1"/>
</dbReference>
<dbReference type="GO" id="GO:0030488">
    <property type="term" value="P:tRNA methylation"/>
    <property type="evidence" value="ECO:0007669"/>
    <property type="project" value="UniProtKB-UniRule"/>
</dbReference>
<dbReference type="GO" id="GO:0046872">
    <property type="term" value="F:metal ion binding"/>
    <property type="evidence" value="ECO:0007669"/>
    <property type="project" value="UniProtKB-KW"/>
</dbReference>
<evidence type="ECO:0000256" key="6">
    <source>
        <dbReference type="ARBA" id="ARBA00022603"/>
    </source>
</evidence>
<feature type="binding site" evidence="14">
    <location>
        <position position="228"/>
    </location>
    <ligand>
        <name>S-adenosyl-L-methionine</name>
        <dbReference type="ChEBI" id="CHEBI:59789"/>
    </ligand>
</feature>
<sequence>MPIIAQRFKHFGAKMYINSERLWMQSLYNLTFEELQTYAADHHFKPFVAKQIFAWLYQRYATSFDQMHNLPKSLKTTLQRDFCIQNLKLLVKECSQDKSEKCLFATHDQHSFESVFMVMKEKQIGDKGQILAQEKLTFCLSSQIGCKVGCVFCATAKGGFVRNLKAGEIVEQVVALKRMHSLEPTKGINLVFMGMGEPLHNFEQVVRSLKILSHPHGLNISPRRITLSTSGVVPMMDILGALNLGVQLAISLHAVNDELRSKLMPINKTYNIQELIKAARRFPIDARKRLMFEYLVIKDYNDGLEHAKALLRLLNGLRSKINLIPYNPTTHSKFERPDLEKVKQFADFLNQRGLLCTMRLSKGLDISAACGQLREKTRGISGA</sequence>
<dbReference type="GO" id="GO:0000049">
    <property type="term" value="F:tRNA binding"/>
    <property type="evidence" value="ECO:0007669"/>
    <property type="project" value="UniProtKB-UniRule"/>
</dbReference>
<dbReference type="GO" id="GO:0051539">
    <property type="term" value="F:4 iron, 4 sulfur cluster binding"/>
    <property type="evidence" value="ECO:0007669"/>
    <property type="project" value="UniProtKB-UniRule"/>
</dbReference>
<evidence type="ECO:0000256" key="4">
    <source>
        <dbReference type="ARBA" id="ARBA00022490"/>
    </source>
</evidence>
<dbReference type="InterPro" id="IPR007197">
    <property type="entry name" value="rSAM"/>
</dbReference>